<evidence type="ECO:0000259" key="2">
    <source>
        <dbReference type="Pfam" id="PF13101"/>
    </source>
</evidence>
<feature type="domain" description="DUF4099" evidence="3">
    <location>
        <begin position="125"/>
        <end position="205"/>
    </location>
</feature>
<accession>A0A5J4R4M8</accession>
<evidence type="ECO:0008006" key="5">
    <source>
        <dbReference type="Google" id="ProtNLM"/>
    </source>
</evidence>
<feature type="compositionally biased region" description="Polar residues" evidence="1">
    <location>
        <begin position="406"/>
        <end position="415"/>
    </location>
</feature>
<feature type="domain" description="DUF3945" evidence="2">
    <location>
        <begin position="264"/>
        <end position="317"/>
    </location>
</feature>
<dbReference type="InterPro" id="IPR025343">
    <property type="entry name" value="DUF4099"/>
</dbReference>
<dbReference type="Pfam" id="PF13351">
    <property type="entry name" value="DUF4099"/>
    <property type="match status" value="1"/>
</dbReference>
<evidence type="ECO:0000256" key="1">
    <source>
        <dbReference type="SAM" id="MobiDB-lite"/>
    </source>
</evidence>
<feature type="compositionally biased region" description="Basic and acidic residues" evidence="1">
    <location>
        <begin position="416"/>
        <end position="429"/>
    </location>
</feature>
<gene>
    <name evidence="4" type="ORF">EZS27_023451</name>
</gene>
<comment type="caution">
    <text evidence="4">The sequence shown here is derived from an EMBL/GenBank/DDBJ whole genome shotgun (WGS) entry which is preliminary data.</text>
</comment>
<proteinExistence type="predicted"/>
<organism evidence="4">
    <name type="scientific">termite gut metagenome</name>
    <dbReference type="NCBI Taxonomy" id="433724"/>
    <lineage>
        <taxon>unclassified sequences</taxon>
        <taxon>metagenomes</taxon>
        <taxon>organismal metagenomes</taxon>
    </lineage>
</organism>
<evidence type="ECO:0000313" key="4">
    <source>
        <dbReference type="EMBL" id="KAA6327573.1"/>
    </source>
</evidence>
<feature type="region of interest" description="Disordered" evidence="1">
    <location>
        <begin position="397"/>
        <end position="459"/>
    </location>
</feature>
<sequence>MNENVKDQDVLLVTEKDSNKLSVVAGMNADGTPKTVKPQNTNEPEFLKIDKHGDVLENFMSNFLRQCKNPTHFHFFKVPSDKVESVTPVLEEMLKNPETPSNKEMLDMHRILPEEFAPKQYQALDESHIDWKQLESIGITREKLEKTNSLDKMLNWQKSPVLLPVKIEIEGTSFYTDARLSFRESPEGDLKLRIHSIRKEPELDLPFFGVRFTDEEKKNLRETGNAGRLIEIEPLKGQKMLAFVSVDKLTNELVAVRADKIKIPETIKGVQLNDRQKKDLSEGKAIYLENMLSKKNTPFNASIQVNADTRGLEFKFDNTLRQNQSQNRHQKDIPQTFRKQELSEEQQSSLSEGRTVYVSGLTDKNGKPYNGYITWNKENAKMDFMFPGAYKEALKNGKVTPDNNHKTQVAVNSEGKTTETTKNIKEPLDKGQTQPTEKQKEKQEEKQEQKTIQSRGHSM</sequence>
<name>A0A5J4R4M8_9ZZZZ</name>
<dbReference type="Pfam" id="PF13101">
    <property type="entry name" value="DUF3945"/>
    <property type="match status" value="2"/>
</dbReference>
<protein>
    <recommendedName>
        <fullName evidence="5">DUF3945 domain-containing protein</fullName>
    </recommendedName>
</protein>
<feature type="domain" description="DUF3945" evidence="2">
    <location>
        <begin position="335"/>
        <end position="386"/>
    </location>
</feature>
<reference evidence="4" key="1">
    <citation type="submission" date="2019-03" db="EMBL/GenBank/DDBJ databases">
        <title>Single cell metagenomics reveals metabolic interactions within the superorganism composed of flagellate Streblomastix strix and complex community of Bacteroidetes bacteria on its surface.</title>
        <authorList>
            <person name="Treitli S.C."/>
            <person name="Kolisko M."/>
            <person name="Husnik F."/>
            <person name="Keeling P."/>
            <person name="Hampl V."/>
        </authorList>
    </citation>
    <scope>NUCLEOTIDE SEQUENCE</scope>
    <source>
        <strain evidence="4">STM</strain>
    </source>
</reference>
<dbReference type="EMBL" id="SNRY01001968">
    <property type="protein sequence ID" value="KAA6327573.1"/>
    <property type="molecule type" value="Genomic_DNA"/>
</dbReference>
<evidence type="ECO:0000259" key="3">
    <source>
        <dbReference type="Pfam" id="PF13351"/>
    </source>
</evidence>
<dbReference type="InterPro" id="IPR025222">
    <property type="entry name" value="DUF3945"/>
</dbReference>
<dbReference type="AlphaFoldDB" id="A0A5J4R4M8"/>
<feature type="compositionally biased region" description="Basic and acidic residues" evidence="1">
    <location>
        <begin position="437"/>
        <end position="449"/>
    </location>
</feature>